<evidence type="ECO:0000256" key="8">
    <source>
        <dbReference type="ARBA" id="ARBA00050776"/>
    </source>
</evidence>
<comment type="similarity">
    <text evidence="2 10">Belongs to the class-V pyridoxal-phosphate-dependent aminotransferase family. Csd subfamily.</text>
</comment>
<dbReference type="GO" id="GO:0031071">
    <property type="term" value="F:cysteine desulfurase activity"/>
    <property type="evidence" value="ECO:0007669"/>
    <property type="project" value="UniProtKB-EC"/>
</dbReference>
<organism evidence="12 13">
    <name type="scientific">Vibrio tritonius</name>
    <dbReference type="NCBI Taxonomy" id="1435069"/>
    <lineage>
        <taxon>Bacteria</taxon>
        <taxon>Pseudomonadati</taxon>
        <taxon>Pseudomonadota</taxon>
        <taxon>Gammaproteobacteria</taxon>
        <taxon>Vibrionales</taxon>
        <taxon>Vibrionaceae</taxon>
        <taxon>Vibrio</taxon>
    </lineage>
</organism>
<evidence type="ECO:0000256" key="7">
    <source>
        <dbReference type="ARBA" id="ARBA00023239"/>
    </source>
</evidence>
<dbReference type="EC" id="2.8.1.7" evidence="3 10"/>
<evidence type="ECO:0000256" key="4">
    <source>
        <dbReference type="ARBA" id="ARBA00022490"/>
    </source>
</evidence>
<keyword evidence="5 10" id="KW-0808">Transferase</keyword>
<dbReference type="InterPro" id="IPR015424">
    <property type="entry name" value="PyrdxlP-dep_Trfase"/>
</dbReference>
<evidence type="ECO:0000313" key="12">
    <source>
        <dbReference type="EMBL" id="MCA2016360.1"/>
    </source>
</evidence>
<dbReference type="InterPro" id="IPR010970">
    <property type="entry name" value="Cys_dSase_SufS"/>
</dbReference>
<feature type="domain" description="Aminotransferase class V" evidence="11">
    <location>
        <begin position="29"/>
        <end position="398"/>
    </location>
</feature>
<dbReference type="PANTHER" id="PTHR43586">
    <property type="entry name" value="CYSTEINE DESULFURASE"/>
    <property type="match status" value="1"/>
</dbReference>
<reference evidence="13" key="1">
    <citation type="submission" date="2023-07" db="EMBL/GenBank/DDBJ databases">
        <title>Molecular identification of indigenous halophilic bacteria isolated from red sea cost, biodegradation of synthetic dyes and assessment of degraded metabolite toxicity.</title>
        <authorList>
            <person name="Chaieb K."/>
            <person name="Altayb H.N."/>
        </authorList>
    </citation>
    <scope>NUCLEOTIDE SEQUENCE [LARGE SCALE GENOMIC DNA]</scope>
    <source>
        <strain evidence="13">K20</strain>
    </source>
</reference>
<proteinExistence type="inferred from homology"/>
<dbReference type="InterPro" id="IPR015422">
    <property type="entry name" value="PyrdxlP-dep_Trfase_small"/>
</dbReference>
<evidence type="ECO:0000256" key="9">
    <source>
        <dbReference type="RuleBase" id="RU004504"/>
    </source>
</evidence>
<evidence type="ECO:0000256" key="10">
    <source>
        <dbReference type="RuleBase" id="RU004506"/>
    </source>
</evidence>
<dbReference type="InterPro" id="IPR015421">
    <property type="entry name" value="PyrdxlP-dep_Trfase_major"/>
</dbReference>
<dbReference type="CDD" id="cd06453">
    <property type="entry name" value="SufS_like"/>
    <property type="match status" value="1"/>
</dbReference>
<dbReference type="Pfam" id="PF00266">
    <property type="entry name" value="Aminotran_5"/>
    <property type="match status" value="1"/>
</dbReference>
<evidence type="ECO:0000256" key="1">
    <source>
        <dbReference type="ARBA" id="ARBA00001933"/>
    </source>
</evidence>
<dbReference type="Proteomes" id="UP001199044">
    <property type="component" value="Unassembled WGS sequence"/>
</dbReference>
<dbReference type="SUPFAM" id="SSF53383">
    <property type="entry name" value="PLP-dependent transferases"/>
    <property type="match status" value="1"/>
</dbReference>
<protein>
    <recommendedName>
        <fullName evidence="3 10">Cysteine desulfurase</fullName>
        <ecNumber evidence="3 10">2.8.1.7</ecNumber>
    </recommendedName>
</protein>
<dbReference type="PROSITE" id="PS00595">
    <property type="entry name" value="AA_TRANSFER_CLASS_5"/>
    <property type="match status" value="1"/>
</dbReference>
<dbReference type="InterPro" id="IPR020578">
    <property type="entry name" value="Aminotrans_V_PyrdxlP_BS"/>
</dbReference>
<gene>
    <name evidence="12" type="ORF">LDJ79_09580</name>
</gene>
<keyword evidence="4" id="KW-0963">Cytoplasm</keyword>
<evidence type="ECO:0000259" key="11">
    <source>
        <dbReference type="Pfam" id="PF00266"/>
    </source>
</evidence>
<accession>A0ABS7YL19</accession>
<comment type="caution">
    <text evidence="12">The sequence shown here is derived from an EMBL/GenBank/DDBJ whole genome shotgun (WGS) entry which is preliminary data.</text>
</comment>
<keyword evidence="7" id="KW-0456">Lyase</keyword>
<evidence type="ECO:0000256" key="6">
    <source>
        <dbReference type="ARBA" id="ARBA00022898"/>
    </source>
</evidence>
<comment type="cofactor">
    <cofactor evidence="1 9">
        <name>pyridoxal 5'-phosphate</name>
        <dbReference type="ChEBI" id="CHEBI:597326"/>
    </cofactor>
</comment>
<evidence type="ECO:0000256" key="2">
    <source>
        <dbReference type="ARBA" id="ARBA00010447"/>
    </source>
</evidence>
<dbReference type="PANTHER" id="PTHR43586:SF25">
    <property type="entry name" value="CYSTEINE DESULFURASE"/>
    <property type="match status" value="1"/>
</dbReference>
<evidence type="ECO:0000256" key="5">
    <source>
        <dbReference type="ARBA" id="ARBA00022679"/>
    </source>
</evidence>
<dbReference type="InterPro" id="IPR016454">
    <property type="entry name" value="Cysteine_dSase"/>
</dbReference>
<dbReference type="PIRSF" id="PIRSF005572">
    <property type="entry name" value="NifS"/>
    <property type="match status" value="1"/>
</dbReference>
<keyword evidence="6 10" id="KW-0663">Pyridoxal phosphate</keyword>
<dbReference type="Gene3D" id="3.40.640.10">
    <property type="entry name" value="Type I PLP-dependent aspartate aminotransferase-like (Major domain)"/>
    <property type="match status" value="1"/>
</dbReference>
<keyword evidence="13" id="KW-1185">Reference proteome</keyword>
<dbReference type="EMBL" id="JAIWIU010000056">
    <property type="protein sequence ID" value="MCA2016360.1"/>
    <property type="molecule type" value="Genomic_DNA"/>
</dbReference>
<evidence type="ECO:0000256" key="3">
    <source>
        <dbReference type="ARBA" id="ARBA00012239"/>
    </source>
</evidence>
<comment type="catalytic activity">
    <reaction evidence="8 10">
        <text>(sulfur carrier)-H + L-cysteine = (sulfur carrier)-SH + L-alanine</text>
        <dbReference type="Rhea" id="RHEA:43892"/>
        <dbReference type="Rhea" id="RHEA-COMP:14737"/>
        <dbReference type="Rhea" id="RHEA-COMP:14739"/>
        <dbReference type="ChEBI" id="CHEBI:29917"/>
        <dbReference type="ChEBI" id="CHEBI:35235"/>
        <dbReference type="ChEBI" id="CHEBI:57972"/>
        <dbReference type="ChEBI" id="CHEBI:64428"/>
        <dbReference type="EC" id="2.8.1.7"/>
    </reaction>
</comment>
<comment type="function">
    <text evidence="10">Catalyzes the removal of elemental sulfur and selenium atoms from L-cysteine, L-cystine, L-selenocysteine, and L-selenocystine to produce L-alanine.</text>
</comment>
<dbReference type="InterPro" id="IPR000192">
    <property type="entry name" value="Aminotrans_V_dom"/>
</dbReference>
<dbReference type="Gene3D" id="3.90.1150.10">
    <property type="entry name" value="Aspartate Aminotransferase, domain 1"/>
    <property type="match status" value="1"/>
</dbReference>
<dbReference type="NCBIfam" id="TIGR01979">
    <property type="entry name" value="sufS"/>
    <property type="match status" value="1"/>
</dbReference>
<sequence length="413" mass="45859">MIELTAIESPWVEDFPALKTQVHQKTLRYLDTAATAHTPTCVIDRITQYYYQDYASVHRGAYYLSNKATKDMEHARHNVATFLNAEADRNIIFTKGTTEAINLVANSYLRALLAEGDEIIVTEMEHHANLVPWQLLAEMCGAVIKVWPLSQDQTLDLNELKSLTTNKTRLIAVCHVSNVLGTVNHIKEITQLARKQRIPVLVDGAQAVLHQKVDVQDLGCDFYAFSGHKLYGPTGIGALYVANTRLEYMKPWEGGGSMINQVTLPMGTSYAKAPWCFEAGTPNIAGILGLSAAIDYLESIGFENITNHERQIMAYLMEELNLVPNIEIYGDRQRDNSVVAFNLKGVHAFDVGAFLDQYGIAIRTGHHCAMPLIKRLGQNAVCRASIGLYTQSSDIDALVQGLKRINQLLGQPT</sequence>
<dbReference type="RefSeq" id="WP_225250410.1">
    <property type="nucleotide sequence ID" value="NZ_JAIWIU010000056.1"/>
</dbReference>
<evidence type="ECO:0000313" key="13">
    <source>
        <dbReference type="Proteomes" id="UP001199044"/>
    </source>
</evidence>
<name>A0ABS7YL19_9VIBR</name>